<accession>A0ABY8L1G5</accession>
<protein>
    <submittedName>
        <fullName evidence="1">Four helix bundle protein</fullName>
    </submittedName>
</protein>
<dbReference type="PANTHER" id="PTHR38471:SF2">
    <property type="entry name" value="FOUR HELIX BUNDLE PROTEIN"/>
    <property type="match status" value="1"/>
</dbReference>
<evidence type="ECO:0000313" key="2">
    <source>
        <dbReference type="Proteomes" id="UP001232001"/>
    </source>
</evidence>
<dbReference type="RefSeq" id="WP_279650372.1">
    <property type="nucleotide sequence ID" value="NZ_CP122539.1"/>
</dbReference>
<dbReference type="EMBL" id="CP122539">
    <property type="protein sequence ID" value="WGH74492.1"/>
    <property type="molecule type" value="Genomic_DNA"/>
</dbReference>
<evidence type="ECO:0000313" key="1">
    <source>
        <dbReference type="EMBL" id="WGH74492.1"/>
    </source>
</evidence>
<dbReference type="InterPro" id="IPR036583">
    <property type="entry name" value="23S_rRNA_IVS_sf"/>
</dbReference>
<gene>
    <name evidence="1" type="ORF">P8625_10320</name>
</gene>
<organism evidence="1 2">
    <name type="scientific">Tenacibaculum tangerinum</name>
    <dbReference type="NCBI Taxonomy" id="3038772"/>
    <lineage>
        <taxon>Bacteria</taxon>
        <taxon>Pseudomonadati</taxon>
        <taxon>Bacteroidota</taxon>
        <taxon>Flavobacteriia</taxon>
        <taxon>Flavobacteriales</taxon>
        <taxon>Flavobacteriaceae</taxon>
        <taxon>Tenacibaculum</taxon>
    </lineage>
</organism>
<proteinExistence type="predicted"/>
<dbReference type="Proteomes" id="UP001232001">
    <property type="component" value="Chromosome"/>
</dbReference>
<name>A0ABY8L1G5_9FLAO</name>
<dbReference type="Gene3D" id="1.20.1440.60">
    <property type="entry name" value="23S rRNA-intervening sequence"/>
    <property type="match status" value="1"/>
</dbReference>
<dbReference type="PIRSF" id="PIRSF035652">
    <property type="entry name" value="CHP02436"/>
    <property type="match status" value="1"/>
</dbReference>
<keyword evidence="2" id="KW-1185">Reference proteome</keyword>
<dbReference type="PANTHER" id="PTHR38471">
    <property type="entry name" value="FOUR HELIX BUNDLE PROTEIN"/>
    <property type="match status" value="1"/>
</dbReference>
<dbReference type="NCBIfam" id="TIGR02436">
    <property type="entry name" value="four helix bundle protein"/>
    <property type="match status" value="1"/>
</dbReference>
<sequence length="118" mass="13441">MKKSLVQEKSFQFSLKIITLYKKLSSENEYIISKQLLRSGTSIGANIEEALGGQSKKDFIAKMSISSKEARETNYWLRLLKESDLTNIDVTDMLSDIHELIRLLTAIVKTSQQNLTKN</sequence>
<reference evidence="1 2" key="1">
    <citation type="submission" date="2023-04" db="EMBL/GenBank/DDBJ databases">
        <title>Tenacibaculum tangerinum sp. nov., isolated from sea tidal flat of South Korea.</title>
        <authorList>
            <person name="Lee S.H."/>
            <person name="Kim J.-J."/>
        </authorList>
    </citation>
    <scope>NUCLEOTIDE SEQUENCE [LARGE SCALE GENOMIC DNA]</scope>
    <source>
        <strain evidence="1 2">GRR-S3-23</strain>
    </source>
</reference>
<dbReference type="SUPFAM" id="SSF158446">
    <property type="entry name" value="IVS-encoded protein-like"/>
    <property type="match status" value="1"/>
</dbReference>
<dbReference type="Pfam" id="PF05635">
    <property type="entry name" value="23S_rRNA_IVP"/>
    <property type="match status" value="1"/>
</dbReference>
<dbReference type="InterPro" id="IPR012657">
    <property type="entry name" value="23S_rRNA-intervening_sequence"/>
</dbReference>